<protein>
    <recommendedName>
        <fullName evidence="2">Argininosuccinate lyase C-terminal domain-containing protein</fullName>
    </recommendedName>
</protein>
<dbReference type="GeneID" id="25791367"/>
<sequence length="207" mass="23368">MLSYGFAFVSDLERLGEVIKRVNRTSRDRDMITKELGFDCLIWNSMASVSDRDFVSETLQWAIARQEWPCFWSHGWLDTQKALPSTYKKDLQEVSDSIHIANGVLATLKVDGAMMKAALDPFMLATGAADYLVRKGVPFRETHHISGQCVAKSEETGIPMNELSFEQLKAIDSRFEEGITETFVYETSVERRSAKGDTSKSLVLEQI</sequence>
<dbReference type="AlphaFoldDB" id="G9MGK6"/>
<comment type="caution">
    <text evidence="3">The sequence shown here is derived from an EMBL/GenBank/DDBJ whole genome shotgun (WGS) entry which is preliminary data.</text>
</comment>
<organism evidence="3 4">
    <name type="scientific">Hypocrea virens (strain Gv29-8 / FGSC 10586)</name>
    <name type="common">Gliocladium virens</name>
    <name type="synonym">Trichoderma virens</name>
    <dbReference type="NCBI Taxonomy" id="413071"/>
    <lineage>
        <taxon>Eukaryota</taxon>
        <taxon>Fungi</taxon>
        <taxon>Dikarya</taxon>
        <taxon>Ascomycota</taxon>
        <taxon>Pezizomycotina</taxon>
        <taxon>Sordariomycetes</taxon>
        <taxon>Hypocreomycetidae</taxon>
        <taxon>Hypocreales</taxon>
        <taxon>Hypocreaceae</taxon>
        <taxon>Trichoderma</taxon>
    </lineage>
</organism>
<dbReference type="STRING" id="413071.G9MGK6"/>
<dbReference type="HOGENOM" id="CLU_027272_1_0_1"/>
<dbReference type="InParanoid" id="G9MGK6"/>
<dbReference type="PANTHER" id="PTHR43814">
    <property type="entry name" value="ARGININOSUCCINATE LYASE"/>
    <property type="match status" value="1"/>
</dbReference>
<dbReference type="EMBL" id="ABDF02000002">
    <property type="protein sequence ID" value="EHK26653.1"/>
    <property type="molecule type" value="Genomic_DNA"/>
</dbReference>
<feature type="domain" description="Argininosuccinate lyase C-terminal" evidence="2">
    <location>
        <begin position="122"/>
        <end position="190"/>
    </location>
</feature>
<dbReference type="Gene3D" id="1.10.40.30">
    <property type="entry name" value="Fumarase/aspartase (C-terminal domain)"/>
    <property type="match status" value="1"/>
</dbReference>
<evidence type="ECO:0000256" key="1">
    <source>
        <dbReference type="ARBA" id="ARBA00010755"/>
    </source>
</evidence>
<keyword evidence="4" id="KW-1185">Reference proteome</keyword>
<dbReference type="Gene3D" id="1.10.275.10">
    <property type="entry name" value="Fumarase/aspartase (N-terminal domain)"/>
    <property type="match status" value="1"/>
</dbReference>
<dbReference type="InterPro" id="IPR024083">
    <property type="entry name" value="Fumarase/histidase_N"/>
</dbReference>
<evidence type="ECO:0000259" key="2">
    <source>
        <dbReference type="Pfam" id="PF14698"/>
    </source>
</evidence>
<dbReference type="InterPro" id="IPR029419">
    <property type="entry name" value="Arg_succ_lyase_C"/>
</dbReference>
<dbReference type="RefSeq" id="XP_013960851.1">
    <property type="nucleotide sequence ID" value="XM_014105376.1"/>
</dbReference>
<dbReference type="VEuPathDB" id="FungiDB:TRIVIDRAFT_218799"/>
<accession>G9MGK6</accession>
<dbReference type="InterPro" id="IPR009049">
    <property type="entry name" value="Argininosuccinate_lyase"/>
</dbReference>
<dbReference type="InterPro" id="IPR008948">
    <property type="entry name" value="L-Aspartase-like"/>
</dbReference>
<gene>
    <name evidence="3" type="ORF">TRIVIDRAFT_218799</name>
</gene>
<dbReference type="OrthoDB" id="2561043at2759"/>
<dbReference type="PANTHER" id="PTHR43814:SF1">
    <property type="entry name" value="ARGININOSUCCINATE LYASE"/>
    <property type="match status" value="1"/>
</dbReference>
<dbReference type="Pfam" id="PF14698">
    <property type="entry name" value="ASL_C2"/>
    <property type="match status" value="1"/>
</dbReference>
<dbReference type="GO" id="GO:0004056">
    <property type="term" value="F:argininosuccinate lyase activity"/>
    <property type="evidence" value="ECO:0007669"/>
    <property type="project" value="InterPro"/>
</dbReference>
<name>G9MGK6_HYPVG</name>
<dbReference type="Proteomes" id="UP000007115">
    <property type="component" value="Unassembled WGS sequence"/>
</dbReference>
<dbReference type="SUPFAM" id="SSF48557">
    <property type="entry name" value="L-aspartase-like"/>
    <property type="match status" value="1"/>
</dbReference>
<reference evidence="3 4" key="1">
    <citation type="journal article" date="2011" name="Genome Biol.">
        <title>Comparative genome sequence analysis underscores mycoparasitism as the ancestral life style of Trichoderma.</title>
        <authorList>
            <person name="Kubicek C.P."/>
            <person name="Herrera-Estrella A."/>
            <person name="Seidl-Seiboth V."/>
            <person name="Martinez D.A."/>
            <person name="Druzhinina I.S."/>
            <person name="Thon M."/>
            <person name="Zeilinger S."/>
            <person name="Casas-Flores S."/>
            <person name="Horwitz B.A."/>
            <person name="Mukherjee P.K."/>
            <person name="Mukherjee M."/>
            <person name="Kredics L."/>
            <person name="Alcaraz L.D."/>
            <person name="Aerts A."/>
            <person name="Antal Z."/>
            <person name="Atanasova L."/>
            <person name="Cervantes-Badillo M.G."/>
            <person name="Challacombe J."/>
            <person name="Chertkov O."/>
            <person name="McCluskey K."/>
            <person name="Coulpier F."/>
            <person name="Deshpande N."/>
            <person name="von Doehren H."/>
            <person name="Ebbole D.J."/>
            <person name="Esquivel-Naranjo E.U."/>
            <person name="Fekete E."/>
            <person name="Flipphi M."/>
            <person name="Glaser F."/>
            <person name="Gomez-Rodriguez E.Y."/>
            <person name="Gruber S."/>
            <person name="Han C."/>
            <person name="Henrissat B."/>
            <person name="Hermosa R."/>
            <person name="Hernandez-Onate M."/>
            <person name="Karaffa L."/>
            <person name="Kosti I."/>
            <person name="Le Crom S."/>
            <person name="Lindquist E."/>
            <person name="Lucas S."/>
            <person name="Luebeck M."/>
            <person name="Luebeck P.S."/>
            <person name="Margeot A."/>
            <person name="Metz B."/>
            <person name="Misra M."/>
            <person name="Nevalainen H."/>
            <person name="Omann M."/>
            <person name="Packer N."/>
            <person name="Perrone G."/>
            <person name="Uresti-Rivera E.E."/>
            <person name="Salamov A."/>
            <person name="Schmoll M."/>
            <person name="Seiboth B."/>
            <person name="Shapiro H."/>
            <person name="Sukno S."/>
            <person name="Tamayo-Ramos J.A."/>
            <person name="Tisch D."/>
            <person name="Wiest A."/>
            <person name="Wilkinson H.H."/>
            <person name="Zhang M."/>
            <person name="Coutinho P.M."/>
            <person name="Kenerley C.M."/>
            <person name="Monte E."/>
            <person name="Baker S.E."/>
            <person name="Grigoriev I.V."/>
        </authorList>
    </citation>
    <scope>NUCLEOTIDE SEQUENCE [LARGE SCALE GENOMIC DNA]</scope>
    <source>
        <strain evidence="4">Gv29-8 / FGSC 10586</strain>
    </source>
</reference>
<comment type="similarity">
    <text evidence="1">Belongs to the lyase 1 family. Argininosuccinate lyase subfamily.</text>
</comment>
<dbReference type="GO" id="GO:0042450">
    <property type="term" value="P:L-arginine biosynthetic process via ornithine"/>
    <property type="evidence" value="ECO:0007669"/>
    <property type="project" value="InterPro"/>
</dbReference>
<dbReference type="eggNOG" id="KOG1316">
    <property type="taxonomic scope" value="Eukaryota"/>
</dbReference>
<dbReference type="FunFam" id="1.10.40.30:FF:000001">
    <property type="entry name" value="Argininosuccinate lyase"/>
    <property type="match status" value="1"/>
</dbReference>
<evidence type="ECO:0000313" key="3">
    <source>
        <dbReference type="EMBL" id="EHK26653.1"/>
    </source>
</evidence>
<evidence type="ECO:0000313" key="4">
    <source>
        <dbReference type="Proteomes" id="UP000007115"/>
    </source>
</evidence>
<proteinExistence type="inferred from homology"/>
<dbReference type="GO" id="GO:0005829">
    <property type="term" value="C:cytosol"/>
    <property type="evidence" value="ECO:0007669"/>
    <property type="project" value="TreeGrafter"/>
</dbReference>